<dbReference type="GO" id="GO:0016973">
    <property type="term" value="P:poly(A)+ mRNA export from nucleus"/>
    <property type="evidence" value="ECO:0007669"/>
    <property type="project" value="TreeGrafter"/>
</dbReference>
<dbReference type="RefSeq" id="XP_006877819.1">
    <property type="nucleotide sequence ID" value="XM_006877757.1"/>
</dbReference>
<keyword evidence="5" id="KW-0677">Repeat</keyword>
<dbReference type="InterPro" id="IPR032710">
    <property type="entry name" value="NTF2-like_dom_sf"/>
</dbReference>
<reference evidence="11" key="1">
    <citation type="submission" date="2025-08" db="UniProtKB">
        <authorList>
            <consortium name="RefSeq"/>
        </authorList>
    </citation>
    <scope>IDENTIFICATION</scope>
    <source>
        <tissue evidence="11">Spleen</tissue>
    </source>
</reference>
<evidence type="ECO:0000256" key="3">
    <source>
        <dbReference type="ARBA" id="ARBA00022448"/>
    </source>
</evidence>
<keyword evidence="3" id="KW-0813">Transport</keyword>
<name>A0A9B0UF56_CHRAS</name>
<dbReference type="Gene3D" id="1.10.8.10">
    <property type="entry name" value="DNA helicase RuvA subunit, C-terminal domain"/>
    <property type="match status" value="1"/>
</dbReference>
<evidence type="ECO:0000259" key="8">
    <source>
        <dbReference type="PROSITE" id="PS50177"/>
    </source>
</evidence>
<dbReference type="Proteomes" id="UP000504623">
    <property type="component" value="Unplaced"/>
</dbReference>
<dbReference type="SUPFAM" id="SSF46934">
    <property type="entry name" value="UBA-like"/>
    <property type="match status" value="1"/>
</dbReference>
<organism evidence="10 11">
    <name type="scientific">Chrysochloris asiatica</name>
    <name type="common">Cape golden mole</name>
    <dbReference type="NCBI Taxonomy" id="185453"/>
    <lineage>
        <taxon>Eukaryota</taxon>
        <taxon>Metazoa</taxon>
        <taxon>Chordata</taxon>
        <taxon>Craniata</taxon>
        <taxon>Vertebrata</taxon>
        <taxon>Euteleostomi</taxon>
        <taxon>Mammalia</taxon>
        <taxon>Eutheria</taxon>
        <taxon>Afrotheria</taxon>
        <taxon>Chrysochloridae</taxon>
        <taxon>Chrysochlorinae</taxon>
        <taxon>Chrysochloris</taxon>
    </lineage>
</organism>
<dbReference type="Pfam" id="PF03943">
    <property type="entry name" value="TAP_C"/>
    <property type="match status" value="1"/>
</dbReference>
<dbReference type="FunFam" id="3.10.450.50:FF:000004">
    <property type="entry name" value="Nuclear RNA export factor 1"/>
    <property type="match status" value="1"/>
</dbReference>
<evidence type="ECO:0000256" key="5">
    <source>
        <dbReference type="ARBA" id="ARBA00022737"/>
    </source>
</evidence>
<dbReference type="Gene3D" id="3.10.450.50">
    <property type="match status" value="1"/>
</dbReference>
<accession>A0A9B0UF56</accession>
<dbReference type="InterPro" id="IPR032675">
    <property type="entry name" value="LRR_dom_sf"/>
</dbReference>
<dbReference type="InterPro" id="IPR030217">
    <property type="entry name" value="NXF_fam"/>
</dbReference>
<dbReference type="SMART" id="SM00804">
    <property type="entry name" value="TAP_C"/>
    <property type="match status" value="1"/>
</dbReference>
<dbReference type="InterPro" id="IPR009060">
    <property type="entry name" value="UBA-like_sf"/>
</dbReference>
<dbReference type="PROSITE" id="PS51281">
    <property type="entry name" value="TAP_C"/>
    <property type="match status" value="1"/>
</dbReference>
<proteinExistence type="inferred from homology"/>
<evidence type="ECO:0000256" key="2">
    <source>
        <dbReference type="ARBA" id="ARBA00009285"/>
    </source>
</evidence>
<dbReference type="OrthoDB" id="25872at2759"/>
<evidence type="ECO:0000256" key="7">
    <source>
        <dbReference type="ARBA" id="ARBA00023242"/>
    </source>
</evidence>
<dbReference type="FunFam" id="1.10.8.10:FF:000018">
    <property type="entry name" value="Nuclear RNA export factor 1"/>
    <property type="match status" value="1"/>
</dbReference>
<dbReference type="AlphaFoldDB" id="A0A9B0UF56"/>
<dbReference type="SUPFAM" id="SSF54427">
    <property type="entry name" value="NTF2-like"/>
    <property type="match status" value="1"/>
</dbReference>
<dbReference type="Gene3D" id="3.80.10.10">
    <property type="entry name" value="Ribonuclease Inhibitor"/>
    <property type="match status" value="1"/>
</dbReference>
<dbReference type="PROSITE" id="PS50177">
    <property type="entry name" value="NTF2_DOMAIN"/>
    <property type="match status" value="1"/>
</dbReference>
<dbReference type="CDD" id="cd14342">
    <property type="entry name" value="UBA_TAP-C"/>
    <property type="match status" value="1"/>
</dbReference>
<sequence>MQKHDQFFIQDSTPVSLLKAIHRFWDEENQKVCVEKSIVINPSVVYHFLQNILKPEQIEQLKLAMNKWFVSQQVVDFQNFHFDPEMADRSYSRADLVGYNIDMSLNGENSMAAMLKIIKENVLELKSAWEFKELSQEGNSLCDTLSDQSTNIRFYWIYDYGDRQGLLDTYHDEACFSLTIPFNPEDPAPNRLGEYSKSSRNMKKHTDPILRIQLLKHKKHDIVDFLSMLPKTQHDLRSFVMDIFVQTEKMLCFSVNGLFKKEEGMCQTCICAFNRIIIATPARNSSLFIINEQLSVREVSPKATQSAFSTPVPTFASSSVPILSQKQQEMIQAFSIQSGMNLQWSLMCLEDNEWNYNVAEKIFTMLKAEGKIPEKAFK</sequence>
<evidence type="ECO:0000256" key="1">
    <source>
        <dbReference type="ARBA" id="ARBA00004123"/>
    </source>
</evidence>
<protein>
    <submittedName>
        <fullName evidence="11">Nuclear RNA export factor 1-like</fullName>
    </submittedName>
</protein>
<feature type="domain" description="TAP-C" evidence="9">
    <location>
        <begin position="325"/>
        <end position="378"/>
    </location>
</feature>
<dbReference type="GO" id="GO:0005634">
    <property type="term" value="C:nucleus"/>
    <property type="evidence" value="ECO:0007669"/>
    <property type="project" value="UniProtKB-SubCell"/>
</dbReference>
<keyword evidence="10" id="KW-1185">Reference proteome</keyword>
<dbReference type="PANTHER" id="PTHR10662">
    <property type="entry name" value="NUCLEAR RNA EXPORT FACTOR"/>
    <property type="match status" value="1"/>
</dbReference>
<dbReference type="PANTHER" id="PTHR10662:SF22">
    <property type="entry name" value="NUCLEAR RNA EXPORT FACTOR 1"/>
    <property type="match status" value="1"/>
</dbReference>
<dbReference type="InterPro" id="IPR002075">
    <property type="entry name" value="NTF2_dom"/>
</dbReference>
<evidence type="ECO:0000313" key="11">
    <source>
        <dbReference type="RefSeq" id="XP_006877819.1"/>
    </source>
</evidence>
<dbReference type="GO" id="GO:0003723">
    <property type="term" value="F:RNA binding"/>
    <property type="evidence" value="ECO:0007669"/>
    <property type="project" value="TreeGrafter"/>
</dbReference>
<evidence type="ECO:0000259" key="9">
    <source>
        <dbReference type="PROSITE" id="PS51281"/>
    </source>
</evidence>
<dbReference type="InterPro" id="IPR018222">
    <property type="entry name" value="Nuclear_transport_factor_2_euk"/>
</dbReference>
<dbReference type="InterPro" id="IPR005637">
    <property type="entry name" value="TAP_C_dom"/>
</dbReference>
<keyword evidence="6" id="KW-0509">mRNA transport</keyword>
<dbReference type="Pfam" id="PF22602">
    <property type="entry name" value="NXF_NTF2"/>
    <property type="match status" value="1"/>
</dbReference>
<comment type="subcellular location">
    <subcellularLocation>
        <location evidence="1">Nucleus</location>
    </subcellularLocation>
</comment>
<evidence type="ECO:0000313" key="10">
    <source>
        <dbReference type="Proteomes" id="UP000504623"/>
    </source>
</evidence>
<keyword evidence="4" id="KW-0433">Leucine-rich repeat</keyword>
<comment type="similarity">
    <text evidence="2">Belongs to the NXF family.</text>
</comment>
<feature type="domain" description="NTF2" evidence="8">
    <location>
        <begin position="154"/>
        <end position="296"/>
    </location>
</feature>
<dbReference type="GeneID" id="102842736"/>
<keyword evidence="7" id="KW-0539">Nucleus</keyword>
<gene>
    <name evidence="11" type="primary">LOC102842736</name>
</gene>
<evidence type="ECO:0000256" key="4">
    <source>
        <dbReference type="ARBA" id="ARBA00022614"/>
    </source>
</evidence>
<evidence type="ECO:0000256" key="6">
    <source>
        <dbReference type="ARBA" id="ARBA00022816"/>
    </source>
</evidence>